<dbReference type="Proteomes" id="UP001620626">
    <property type="component" value="Unassembled WGS sequence"/>
</dbReference>
<feature type="transmembrane region" description="Helical" evidence="3">
    <location>
        <begin position="1446"/>
        <end position="1473"/>
    </location>
</feature>
<proteinExistence type="inferred from homology"/>
<gene>
    <name evidence="6" type="ORF">niasHT_023373</name>
</gene>
<organism evidence="6 7">
    <name type="scientific">Heterodera trifolii</name>
    <dbReference type="NCBI Taxonomy" id="157864"/>
    <lineage>
        <taxon>Eukaryota</taxon>
        <taxon>Metazoa</taxon>
        <taxon>Ecdysozoa</taxon>
        <taxon>Nematoda</taxon>
        <taxon>Chromadorea</taxon>
        <taxon>Rhabditida</taxon>
        <taxon>Tylenchina</taxon>
        <taxon>Tylenchomorpha</taxon>
        <taxon>Tylenchoidea</taxon>
        <taxon>Heteroderidae</taxon>
        <taxon>Heteroderinae</taxon>
        <taxon>Heterodera</taxon>
    </lineage>
</organism>
<feature type="region of interest" description="Disordered" evidence="2">
    <location>
        <begin position="1617"/>
        <end position="1651"/>
    </location>
</feature>
<feature type="compositionally biased region" description="Polar residues" evidence="2">
    <location>
        <begin position="688"/>
        <end position="697"/>
    </location>
</feature>
<keyword evidence="3" id="KW-0812">Transmembrane</keyword>
<name>A0ABD2K427_9BILA</name>
<feature type="compositionally biased region" description="Low complexity" evidence="2">
    <location>
        <begin position="1147"/>
        <end position="1157"/>
    </location>
</feature>
<keyword evidence="3" id="KW-0472">Membrane</keyword>
<dbReference type="InterPro" id="IPR028097">
    <property type="entry name" value="FAM91_C_dom"/>
</dbReference>
<evidence type="ECO:0000259" key="4">
    <source>
        <dbReference type="Pfam" id="PF14647"/>
    </source>
</evidence>
<dbReference type="InterPro" id="IPR039199">
    <property type="entry name" value="FAM91"/>
</dbReference>
<feature type="region of interest" description="Disordered" evidence="2">
    <location>
        <begin position="1041"/>
        <end position="1218"/>
    </location>
</feature>
<keyword evidence="3" id="KW-1133">Transmembrane helix</keyword>
<evidence type="ECO:0000256" key="3">
    <source>
        <dbReference type="SAM" id="Phobius"/>
    </source>
</evidence>
<feature type="transmembrane region" description="Helical" evidence="3">
    <location>
        <begin position="1362"/>
        <end position="1381"/>
    </location>
</feature>
<protein>
    <recommendedName>
        <fullName evidence="8">Protein FAM91A1</fullName>
    </recommendedName>
</protein>
<feature type="transmembrane region" description="Helical" evidence="3">
    <location>
        <begin position="1332"/>
        <end position="1350"/>
    </location>
</feature>
<dbReference type="EMBL" id="JBICBT010000839">
    <property type="protein sequence ID" value="KAL3097573.1"/>
    <property type="molecule type" value="Genomic_DNA"/>
</dbReference>
<dbReference type="Pfam" id="PF14648">
    <property type="entry name" value="FAM91_C"/>
    <property type="match status" value="2"/>
</dbReference>
<feature type="compositionally biased region" description="Acidic residues" evidence="2">
    <location>
        <begin position="1117"/>
        <end position="1126"/>
    </location>
</feature>
<feature type="region of interest" description="Disordered" evidence="2">
    <location>
        <begin position="684"/>
        <end position="720"/>
    </location>
</feature>
<dbReference type="InterPro" id="IPR028091">
    <property type="entry name" value="FAM91_N_dom"/>
</dbReference>
<feature type="compositionally biased region" description="Basic residues" evidence="2">
    <location>
        <begin position="1565"/>
        <end position="1582"/>
    </location>
</feature>
<dbReference type="PANTHER" id="PTHR28441:SF2">
    <property type="entry name" value="PROTEIN FAM91A1"/>
    <property type="match status" value="1"/>
</dbReference>
<evidence type="ECO:0008006" key="8">
    <source>
        <dbReference type="Google" id="ProtNLM"/>
    </source>
</evidence>
<keyword evidence="7" id="KW-1185">Reference proteome</keyword>
<evidence type="ECO:0000256" key="1">
    <source>
        <dbReference type="ARBA" id="ARBA00010319"/>
    </source>
</evidence>
<feature type="transmembrane region" description="Helical" evidence="3">
    <location>
        <begin position="1540"/>
        <end position="1561"/>
    </location>
</feature>
<reference evidence="6 7" key="1">
    <citation type="submission" date="2024-10" db="EMBL/GenBank/DDBJ databases">
        <authorList>
            <person name="Kim D."/>
        </authorList>
    </citation>
    <scope>NUCLEOTIDE SEQUENCE [LARGE SCALE GENOMIC DNA]</scope>
    <source>
        <strain evidence="6">BH-2024</strain>
    </source>
</reference>
<feature type="compositionally biased region" description="Low complexity" evidence="2">
    <location>
        <begin position="1165"/>
        <end position="1192"/>
    </location>
</feature>
<feature type="compositionally biased region" description="Low complexity" evidence="2">
    <location>
        <begin position="1586"/>
        <end position="1602"/>
    </location>
</feature>
<comment type="similarity">
    <text evidence="1">Belongs to the FAM91 family.</text>
</comment>
<sequence length="1651" mass="182193">MTSDEVEDAIRKNIIWAKLADELRIMLGNSQREYDKRILDYSIKNQLRYRDNIVRFVKRSQEEYYDSLLSYSQQRMMLYPYHLSDILVRELRITPFTYYTNMIVEVMQAEKSYDSIPNFTAVDVMRMLGIGRNQYIDLMNQNRANRRLFRRAKPVREILPQKPCNFAPIEPWFQLCFGCILEADIRMLSSPEQQIIDRLLDEGSVCCGLLDKAIVLRLLSRGLVYLEVPIGSDDYVFVPTLDGFVMNRVQGDYFETLLYKIFVAIDGQTSVMELADTIGIDINLVKNAVSVFCRLGFARKRVTGIENVHLHASWATGDYANADTTGTTSSGLASPSSDQLSVISANTQLADLSMALLSTTGEDGANATGTDEVTDDDDDIVTAVEHALKGPPQNHRQQTPGTELGSKRIAFIFDSSLTAFLMMGNLSATLKNHAVTLFEVGKLSDEALDSFIDELQNVNLFVEGEAQRYSEHARTLLYTLQSLRAGGAEMDLIRGESLHNLDPVARTKVVQRAYKLLVSMAPINADACCVPLASLPHLGTASIELSSPWFRLFLYELAGNGPPALFLPLGTRLGRLPKLFWHSRRLMLTQGTHEPLILPVENALVPTAEALVSAPVFIQAYSELASDAEVVNVPFPFLDDDEHADDDNNAKQDAAVHDHCHERVAAAADDAVLLQNGDVVRHHHDQDAYTNNDNDGTVSKRQDETVHGATPPTPSQLPSFSRHPIVRKLRELLHLDHLCGYIVLLKLHHGTTASSSRLPTETADPLRLRKTCSNRTRLTEGESMDDYVLFDCVFGIPLFDEALNKTICQRIMHKQLCSTDNFQNVLFTMQHIIDSTREFVARFQDNNNNNTSLVFDDITNAAAAATISSSMVTSFEQQQQQQQQQFLSSSCPSSSISPTRAIAFDPCCCSHTLTTTTTATTGDGTNAQQQTQGRNECVFVYIRRVLSTEEWQKQLKTTDKFGRHFIFHRMIVTNSQRLLGIGLLVLVNVVWVLSSELTRYLFIDLAFARPFFFTYAKSCLLSLLLLRYSCNCCTEEADASKKDGTEDTAGDGGEGHHNDANDDDDDGMASSSRNGVSNRKSKKKRTTTSSSGGGNAKTTKSGTAVYTQLENIGMGSDGEEEMEMEERGDQQGQTDEAEKRRRNGRTMTAYSNTNNNANDDDAEDSAMNNKNNNIISPCNSSGSSSTITIEGRTTSDDGVRRHGTAGGGGGVNSSEQSYEAPKLTSVEFEHFQLPSSASTAESELCSDDEALLQRDPVELDAMKRELFDALVDKKARQQQRKRVRFSCIRQVRALPEKVEYDARLARLPYHRHVARRLQHCPNCPALNRDSALFSYAIIFAPLWMISSVAFQTSLAFASVTTVNLFTASCPLFVLILGAFFGKNSSDAFTGTKLALVLLNLSGVCVVSRVTGSLLGSAIAMLSAVANALYLFALSRFAAKAQRQIDAVLLLGIVGIFSLVVCTPLIFTVHNLGIERQLPLPTMRQFVVLVLNAAIGTLFADSLWLYATLLTGGLTSALSGSLGIPLSMLADSYFRNQPPSAWQVLSSIPIMISFLGASLITMPRHHRTSSSHHYHHHHQHNQKAKCSPPVSASSSSEDATASSSAPFDIVGMDIDQQQHLRLITTTSSSSSSSSSSSAGPSFVSDSPSNVRL</sequence>
<feature type="transmembrane region" description="Helical" evidence="3">
    <location>
        <begin position="1485"/>
        <end position="1506"/>
    </location>
</feature>
<feature type="compositionally biased region" description="Low complexity" evidence="2">
    <location>
        <begin position="1626"/>
        <end position="1651"/>
    </location>
</feature>
<feature type="domain" description="FAM91 C-terminal" evidence="5">
    <location>
        <begin position="406"/>
        <end position="654"/>
    </location>
</feature>
<feature type="domain" description="FAM91 N-terminal" evidence="4">
    <location>
        <begin position="10"/>
        <end position="314"/>
    </location>
</feature>
<comment type="caution">
    <text evidence="6">The sequence shown here is derived from an EMBL/GenBank/DDBJ whole genome shotgun (WGS) entry which is preliminary data.</text>
</comment>
<evidence type="ECO:0000256" key="2">
    <source>
        <dbReference type="SAM" id="MobiDB-lite"/>
    </source>
</evidence>
<feature type="transmembrane region" description="Helical" evidence="3">
    <location>
        <begin position="1413"/>
        <end position="1434"/>
    </location>
</feature>
<feature type="domain" description="FAM91 C-terminal" evidence="5">
    <location>
        <begin position="716"/>
        <end position="866"/>
    </location>
</feature>
<feature type="region of interest" description="Disordered" evidence="2">
    <location>
        <begin position="1565"/>
        <end position="1602"/>
    </location>
</feature>
<dbReference type="PANTHER" id="PTHR28441">
    <property type="entry name" value="PROTEIN FAM91A1"/>
    <property type="match status" value="1"/>
</dbReference>
<evidence type="ECO:0000313" key="6">
    <source>
        <dbReference type="EMBL" id="KAL3097573.1"/>
    </source>
</evidence>
<accession>A0ABD2K427</accession>
<dbReference type="Pfam" id="PF14647">
    <property type="entry name" value="FAM91_N"/>
    <property type="match status" value="1"/>
</dbReference>
<evidence type="ECO:0000313" key="7">
    <source>
        <dbReference type="Proteomes" id="UP001620626"/>
    </source>
</evidence>
<evidence type="ECO:0000259" key="5">
    <source>
        <dbReference type="Pfam" id="PF14648"/>
    </source>
</evidence>